<dbReference type="Pfam" id="PF00589">
    <property type="entry name" value="Phage_integrase"/>
    <property type="match status" value="1"/>
</dbReference>
<accession>A0A7C3QRP9</accession>
<organism evidence="6">
    <name type="scientific">Leptospirillum ferriphilum</name>
    <dbReference type="NCBI Taxonomy" id="178606"/>
    <lineage>
        <taxon>Bacteria</taxon>
        <taxon>Pseudomonadati</taxon>
        <taxon>Nitrospirota</taxon>
        <taxon>Nitrospiria</taxon>
        <taxon>Nitrospirales</taxon>
        <taxon>Nitrospiraceae</taxon>
        <taxon>Leptospirillum</taxon>
    </lineage>
</organism>
<dbReference type="PANTHER" id="PTHR30629">
    <property type="entry name" value="PROPHAGE INTEGRASE"/>
    <property type="match status" value="1"/>
</dbReference>
<dbReference type="GO" id="GO:0006310">
    <property type="term" value="P:DNA recombination"/>
    <property type="evidence" value="ECO:0007669"/>
    <property type="project" value="UniProtKB-KW"/>
</dbReference>
<dbReference type="GO" id="GO:0015074">
    <property type="term" value="P:DNA integration"/>
    <property type="evidence" value="ECO:0007669"/>
    <property type="project" value="UniProtKB-KW"/>
</dbReference>
<dbReference type="PROSITE" id="PS51898">
    <property type="entry name" value="TYR_RECOMBINASE"/>
    <property type="match status" value="1"/>
</dbReference>
<evidence type="ECO:0000313" key="6">
    <source>
        <dbReference type="EMBL" id="HFT93190.1"/>
    </source>
</evidence>
<evidence type="ECO:0000256" key="4">
    <source>
        <dbReference type="ARBA" id="ARBA00023172"/>
    </source>
</evidence>
<sequence>MNDHATGETPGPEGHKQPAKIRFSNTLLGKLPKQSVRNTFWDTGIKGLCLRSGKSKMFYVAKRTEGRVLYVKLGEFPYMTVEEARTEALRVLSQISGGSYKKPGSVSTESTLLWLLEKYVADRTISTPPMKESTAKSMLYHVKHYLDDFLELPISEITPDLVDKTYRKVALTAPTTGHTVFRYLRALLNYANALAPENAPVFLRNPVGVLSRRRVWSVPPPRTRVLTGAEIGRFLRALEARRTESIRLKMAEAAITPSFLLFLILTGARKSEATCLLWKDVSLPDFRVTFRDTKTASERTIPIHGKLAGILSDLKERYGTGQFVFPGSGRTGHLMVHQRALNGFLKANPDIPSFSAHDLRRTFITVGKQVTPGDFVEVIVGHAIQTVTGRHYFHPSLEDLRGPMNLVAEKILSFLEENPK</sequence>
<dbReference type="InterPro" id="IPR038488">
    <property type="entry name" value="Integrase_DNA-bd_sf"/>
</dbReference>
<reference evidence="6" key="1">
    <citation type="journal article" date="2020" name="mSystems">
        <title>Genome- and Community-Level Interaction Insights into Carbon Utilization and Element Cycling Functions of Hydrothermarchaeota in Hydrothermal Sediment.</title>
        <authorList>
            <person name="Zhou Z."/>
            <person name="Liu Y."/>
            <person name="Xu W."/>
            <person name="Pan J."/>
            <person name="Luo Z.H."/>
            <person name="Li M."/>
        </authorList>
    </citation>
    <scope>NUCLEOTIDE SEQUENCE [LARGE SCALE GENOMIC DNA]</scope>
    <source>
        <strain evidence="6">SpSt-902</strain>
    </source>
</reference>
<feature type="domain" description="Tyr recombinase" evidence="5">
    <location>
        <begin position="221"/>
        <end position="405"/>
    </location>
</feature>
<dbReference type="GO" id="GO:0003677">
    <property type="term" value="F:DNA binding"/>
    <property type="evidence" value="ECO:0007669"/>
    <property type="project" value="UniProtKB-KW"/>
</dbReference>
<proteinExistence type="inferred from homology"/>
<protein>
    <recommendedName>
        <fullName evidence="5">Tyr recombinase domain-containing protein</fullName>
    </recommendedName>
</protein>
<keyword evidence="3" id="KW-0238">DNA-binding</keyword>
<dbReference type="Gene3D" id="1.10.443.10">
    <property type="entry name" value="Intergrase catalytic core"/>
    <property type="match status" value="1"/>
</dbReference>
<dbReference type="InterPro" id="IPR002104">
    <property type="entry name" value="Integrase_catalytic"/>
</dbReference>
<comment type="similarity">
    <text evidence="1">Belongs to the 'phage' integrase family.</text>
</comment>
<dbReference type="InterPro" id="IPR010998">
    <property type="entry name" value="Integrase_recombinase_N"/>
</dbReference>
<dbReference type="PANTHER" id="PTHR30629:SF2">
    <property type="entry name" value="PROPHAGE INTEGRASE INTS-RELATED"/>
    <property type="match status" value="1"/>
</dbReference>
<name>A0A7C3QRP9_9BACT</name>
<dbReference type="InterPro" id="IPR011010">
    <property type="entry name" value="DNA_brk_join_enz"/>
</dbReference>
<evidence type="ECO:0000256" key="3">
    <source>
        <dbReference type="ARBA" id="ARBA00023125"/>
    </source>
</evidence>
<keyword evidence="2" id="KW-0229">DNA integration</keyword>
<dbReference type="Gene3D" id="1.10.150.130">
    <property type="match status" value="1"/>
</dbReference>
<evidence type="ECO:0000256" key="1">
    <source>
        <dbReference type="ARBA" id="ARBA00008857"/>
    </source>
</evidence>
<dbReference type="CDD" id="cd00796">
    <property type="entry name" value="INT_Rci_Hp1_C"/>
    <property type="match status" value="1"/>
</dbReference>
<dbReference type="AlphaFoldDB" id="A0A7C3QRP9"/>
<dbReference type="InterPro" id="IPR050808">
    <property type="entry name" value="Phage_Integrase"/>
</dbReference>
<dbReference type="SUPFAM" id="SSF56349">
    <property type="entry name" value="DNA breaking-rejoining enzymes"/>
    <property type="match status" value="1"/>
</dbReference>
<comment type="caution">
    <text evidence="6">The sequence shown here is derived from an EMBL/GenBank/DDBJ whole genome shotgun (WGS) entry which is preliminary data.</text>
</comment>
<evidence type="ECO:0000256" key="2">
    <source>
        <dbReference type="ARBA" id="ARBA00022908"/>
    </source>
</evidence>
<keyword evidence="4" id="KW-0233">DNA recombination</keyword>
<dbReference type="EMBL" id="DTMM01000087">
    <property type="protein sequence ID" value="HFT93190.1"/>
    <property type="molecule type" value="Genomic_DNA"/>
</dbReference>
<dbReference type="Gene3D" id="3.30.160.390">
    <property type="entry name" value="Integrase, DNA-binding domain"/>
    <property type="match status" value="1"/>
</dbReference>
<evidence type="ECO:0000259" key="5">
    <source>
        <dbReference type="PROSITE" id="PS51898"/>
    </source>
</evidence>
<dbReference type="InterPro" id="IPR013762">
    <property type="entry name" value="Integrase-like_cat_sf"/>
</dbReference>
<gene>
    <name evidence="6" type="ORF">ENX03_04495</name>
</gene>